<name>A0AAV4SWG4_9ARAC</name>
<comment type="caution">
    <text evidence="1">The sequence shown here is derived from an EMBL/GenBank/DDBJ whole genome shotgun (WGS) entry which is preliminary data.</text>
</comment>
<reference evidence="1 2" key="1">
    <citation type="submission" date="2021-06" db="EMBL/GenBank/DDBJ databases">
        <title>Caerostris darwini draft genome.</title>
        <authorList>
            <person name="Kono N."/>
            <person name="Arakawa K."/>
        </authorList>
    </citation>
    <scope>NUCLEOTIDE SEQUENCE [LARGE SCALE GENOMIC DNA]</scope>
</reference>
<proteinExistence type="predicted"/>
<evidence type="ECO:0000313" key="1">
    <source>
        <dbReference type="EMBL" id="GIY38713.1"/>
    </source>
</evidence>
<dbReference type="Proteomes" id="UP001054837">
    <property type="component" value="Unassembled WGS sequence"/>
</dbReference>
<accession>A0AAV4SWG4</accession>
<keyword evidence="2" id="KW-1185">Reference proteome</keyword>
<dbReference type="EMBL" id="BPLQ01008660">
    <property type="protein sequence ID" value="GIY38713.1"/>
    <property type="molecule type" value="Genomic_DNA"/>
</dbReference>
<gene>
    <name evidence="1" type="ORF">CDAR_574921</name>
</gene>
<dbReference type="AlphaFoldDB" id="A0AAV4SWG4"/>
<evidence type="ECO:0000313" key="2">
    <source>
        <dbReference type="Proteomes" id="UP001054837"/>
    </source>
</evidence>
<protein>
    <submittedName>
        <fullName evidence="1">Uncharacterized protein</fullName>
    </submittedName>
</protein>
<sequence length="181" mass="20717">MRGRPFDLQISVSLILIFKIRSDIRFTDSVIKGFHRVANAEHHLTANTPLCAESREQNLEEENTSEENLLIFSSPEGQHGLQLLPLKGILSGTLSSENCHQRFHRVAKAAAEHHLTPDTPLYAETCEQNSEEEPIRGKPFDLQLSVRSTWTPTFTSQRNTSWSHIIRKCEPKFLTQFYMKS</sequence>
<organism evidence="1 2">
    <name type="scientific">Caerostris darwini</name>
    <dbReference type="NCBI Taxonomy" id="1538125"/>
    <lineage>
        <taxon>Eukaryota</taxon>
        <taxon>Metazoa</taxon>
        <taxon>Ecdysozoa</taxon>
        <taxon>Arthropoda</taxon>
        <taxon>Chelicerata</taxon>
        <taxon>Arachnida</taxon>
        <taxon>Araneae</taxon>
        <taxon>Araneomorphae</taxon>
        <taxon>Entelegynae</taxon>
        <taxon>Araneoidea</taxon>
        <taxon>Araneidae</taxon>
        <taxon>Caerostris</taxon>
    </lineage>
</organism>